<dbReference type="Proteomes" id="UP000741360">
    <property type="component" value="Unassembled WGS sequence"/>
</dbReference>
<accession>A0A932GRA9</accession>
<feature type="region of interest" description="Disordered" evidence="1">
    <location>
        <begin position="1"/>
        <end position="119"/>
    </location>
</feature>
<protein>
    <submittedName>
        <fullName evidence="2">Uncharacterized protein</fullName>
    </submittedName>
</protein>
<evidence type="ECO:0000256" key="1">
    <source>
        <dbReference type="SAM" id="MobiDB-lite"/>
    </source>
</evidence>
<feature type="compositionally biased region" description="Basic and acidic residues" evidence="1">
    <location>
        <begin position="57"/>
        <end position="79"/>
    </location>
</feature>
<gene>
    <name evidence="2" type="ORF">HYY65_11845</name>
</gene>
<evidence type="ECO:0000313" key="3">
    <source>
        <dbReference type="Proteomes" id="UP000741360"/>
    </source>
</evidence>
<feature type="compositionally biased region" description="Gly residues" evidence="1">
    <location>
        <begin position="91"/>
        <end position="113"/>
    </location>
</feature>
<name>A0A932GRA9_UNCTE</name>
<organism evidence="2 3">
    <name type="scientific">Tectimicrobiota bacterium</name>
    <dbReference type="NCBI Taxonomy" id="2528274"/>
    <lineage>
        <taxon>Bacteria</taxon>
        <taxon>Pseudomonadati</taxon>
        <taxon>Nitrospinota/Tectimicrobiota group</taxon>
        <taxon>Candidatus Tectimicrobiota</taxon>
    </lineage>
</organism>
<dbReference type="EMBL" id="JACPSX010000226">
    <property type="protein sequence ID" value="MBI3015721.1"/>
    <property type="molecule type" value="Genomic_DNA"/>
</dbReference>
<sequence>MALAQDATGSGPVRQQAQANWDQQAEQAFGLGRGQGRQLMTQEEWQEHQQKMQTMSVEDRERYRQEVHERMSQRAREKGISPSERPQPRGPMGGPGTGGSGRTGGSGMGGRSSGGRRGR</sequence>
<comment type="caution">
    <text evidence="2">The sequence shown here is derived from an EMBL/GenBank/DDBJ whole genome shotgun (WGS) entry which is preliminary data.</text>
</comment>
<dbReference type="AlphaFoldDB" id="A0A932GRA9"/>
<evidence type="ECO:0000313" key="2">
    <source>
        <dbReference type="EMBL" id="MBI3015721.1"/>
    </source>
</evidence>
<reference evidence="2" key="1">
    <citation type="submission" date="2020-07" db="EMBL/GenBank/DDBJ databases">
        <title>Huge and variable diversity of episymbiotic CPR bacteria and DPANN archaea in groundwater ecosystems.</title>
        <authorList>
            <person name="He C.Y."/>
            <person name="Keren R."/>
            <person name="Whittaker M."/>
            <person name="Farag I.F."/>
            <person name="Doudna J."/>
            <person name="Cate J.H.D."/>
            <person name="Banfield J.F."/>
        </authorList>
    </citation>
    <scope>NUCLEOTIDE SEQUENCE</scope>
    <source>
        <strain evidence="2">NC_groundwater_717_Ag_S-0.2um_59_8</strain>
    </source>
</reference>
<proteinExistence type="predicted"/>
<feature type="compositionally biased region" description="Polar residues" evidence="1">
    <location>
        <begin position="13"/>
        <end position="26"/>
    </location>
</feature>